<dbReference type="PATRIC" id="fig|1346330.5.peg.3347"/>
<evidence type="ECO:0000313" key="3">
    <source>
        <dbReference type="Proteomes" id="UP000016584"/>
    </source>
</evidence>
<protein>
    <submittedName>
        <fullName evidence="2">Uncharacterized protein</fullName>
    </submittedName>
</protein>
<accession>U2HSN4</accession>
<comment type="caution">
    <text evidence="2">The sequence shown here is derived from an EMBL/GenBank/DDBJ whole genome shotgun (WGS) entry which is preliminary data.</text>
</comment>
<dbReference type="AlphaFoldDB" id="U2HSN4"/>
<sequence>MKLNFYIKTCHSKISGTVEMTTPESKEATQKTSNPKVKVSVNHPFQKITERKEILLGSPILARTEPMIESLSTKVLSLKTGLIMTDHQIDPHSQETDSITTDHQADPPSQEKNSITTDHQVDPPSQEKGPITTDHQVDPPSQEKDLIMTDHQADLPSQEKDLIMTDHQADLPSQKKGLKTKGLLKLIPLVLLVLRMAKQEKTRTTAQVEDGYLMTIIKNKKKITTSNILISINSDLLVNQQIMR</sequence>
<evidence type="ECO:0000256" key="1">
    <source>
        <dbReference type="SAM" id="MobiDB-lite"/>
    </source>
</evidence>
<gene>
    <name evidence="2" type="ORF">M472_05885</name>
</gene>
<dbReference type="Proteomes" id="UP000016584">
    <property type="component" value="Unassembled WGS sequence"/>
</dbReference>
<reference evidence="2 3" key="1">
    <citation type="journal article" date="2013" name="Genome Announc.">
        <title>The Draft Genome Sequence of Sphingomonas paucimobilis Strain HER1398 (Proteobacteria), Host to the Giant PAU Phage, Indicates That It Is a Member of the Genus Sphingobacterium (Bacteroidetes).</title>
        <authorList>
            <person name="White R.A.III."/>
            <person name="Suttle C.A."/>
        </authorList>
    </citation>
    <scope>NUCLEOTIDE SEQUENCE [LARGE SCALE GENOMIC DNA]</scope>
    <source>
        <strain evidence="2 3">HER1398</strain>
    </source>
</reference>
<evidence type="ECO:0000313" key="2">
    <source>
        <dbReference type="EMBL" id="ERJ58290.1"/>
    </source>
</evidence>
<organism evidence="2 3">
    <name type="scientific">Sphingobacterium paucimobilis HER1398</name>
    <dbReference type="NCBI Taxonomy" id="1346330"/>
    <lineage>
        <taxon>Bacteria</taxon>
        <taxon>Pseudomonadati</taxon>
        <taxon>Bacteroidota</taxon>
        <taxon>Sphingobacteriia</taxon>
        <taxon>Sphingobacteriales</taxon>
        <taxon>Sphingobacteriaceae</taxon>
        <taxon>Sphingobacterium</taxon>
    </lineage>
</organism>
<proteinExistence type="predicted"/>
<keyword evidence="3" id="KW-1185">Reference proteome</keyword>
<name>U2HSN4_9SPHI</name>
<dbReference type="EMBL" id="ATDL01000017">
    <property type="protein sequence ID" value="ERJ58290.1"/>
    <property type="molecule type" value="Genomic_DNA"/>
</dbReference>
<dbReference type="STRING" id="1346330.M472_05885"/>
<feature type="region of interest" description="Disordered" evidence="1">
    <location>
        <begin position="91"/>
        <end position="142"/>
    </location>
</feature>